<dbReference type="SUPFAM" id="SSF56672">
    <property type="entry name" value="DNA/RNA polymerases"/>
    <property type="match status" value="1"/>
</dbReference>
<evidence type="ECO:0000313" key="7">
    <source>
        <dbReference type="Proteomes" id="UP001151760"/>
    </source>
</evidence>
<dbReference type="CDD" id="cd00590">
    <property type="entry name" value="RRM_SF"/>
    <property type="match status" value="1"/>
</dbReference>
<dbReference type="InterPro" id="IPR009057">
    <property type="entry name" value="Homeodomain-like_sf"/>
</dbReference>
<dbReference type="SUPFAM" id="SSF56219">
    <property type="entry name" value="DNase I-like"/>
    <property type="match status" value="1"/>
</dbReference>
<reference evidence="6" key="1">
    <citation type="journal article" date="2022" name="Int. J. Mol. Sci.">
        <title>Draft Genome of Tanacetum Coccineum: Genomic Comparison of Closely Related Tanacetum-Family Plants.</title>
        <authorList>
            <person name="Yamashiro T."/>
            <person name="Shiraishi A."/>
            <person name="Nakayama K."/>
            <person name="Satake H."/>
        </authorList>
    </citation>
    <scope>NUCLEOTIDE SEQUENCE</scope>
</reference>
<protein>
    <submittedName>
        <fullName evidence="6">RNA-directed DNA polymerase, eukaryota</fullName>
    </submittedName>
</protein>
<dbReference type="InterPro" id="IPR005135">
    <property type="entry name" value="Endo/exonuclease/phosphatase"/>
</dbReference>
<dbReference type="Pfam" id="PF00078">
    <property type="entry name" value="RVT_1"/>
    <property type="match status" value="1"/>
</dbReference>
<dbReference type="Pfam" id="PF03372">
    <property type="entry name" value="Exo_endo_phos"/>
    <property type="match status" value="1"/>
</dbReference>
<feature type="region of interest" description="Disordered" evidence="2">
    <location>
        <begin position="72"/>
        <end position="93"/>
    </location>
</feature>
<dbReference type="InterPro" id="IPR036691">
    <property type="entry name" value="Endo/exonu/phosph_ase_sf"/>
</dbReference>
<dbReference type="InterPro" id="IPR001584">
    <property type="entry name" value="Integrase_cat-core"/>
</dbReference>
<feature type="compositionally biased region" description="Polar residues" evidence="2">
    <location>
        <begin position="2812"/>
        <end position="2831"/>
    </location>
</feature>
<dbReference type="SUPFAM" id="SSF54928">
    <property type="entry name" value="RNA-binding domain, RBD"/>
    <property type="match status" value="1"/>
</dbReference>
<name>A0ABQ5DRH3_9ASTR</name>
<dbReference type="PROSITE" id="PS50102">
    <property type="entry name" value="RRM"/>
    <property type="match status" value="1"/>
</dbReference>
<sequence>MPVVGPTTIDDGSKKTRKPYTIPKSRESWTDPEHDKFLEALQLTSGAIKSFDRDWKKIEAFIGSKTVIQVQTSGANEHLPPPRPKRKADHPYPQKAAKNVPVVSQVTSSFHTSNAQSEPGYILGTNSSKLVKNSGAAASQFHNPYAVKDDGYPLANQQLITVAAVMRLFSKHNHQAKQMNKVLPDFAQVYGFIGSVFDPYTSGHLQKLKKMDPIDVETRGLLSTYEVEPEKETSDDVIDALLDCQPEQVDHLENTNDELSLRGVFDGSVENMHLHSKYWELVKIIIKTTNFEEVKNIALSLEYESGGVLVLVDKECSTIICKDTIHNEDCKSIYYKYMIMFGAIEIVLSQIKNFHKLSMVATMMCTAYSTIGSQLIIVGVDLYTYALEHCDPSKEKEHTTLFLTNTFREKQRPQLTIDEAFLVNVHTKLINKNIMTDIKVDTNTKIYTSGTVNEAALGVKTINNFVAANLASQGSSRKGRLELGIKYKEKVLNFKVDLPSIQSVLGVFWIHSSVMGSDDWQNVTSKKHRRSKEDDVLNISKSVYVTNFPDSTSARDLWKVCSAYGTVVDVFIPFKKSKAGKRFAFVRFIKVFNLDRLVENLCTIWIGRFHLFANHVRFDRPQKPNHSPPKVPTTAHKNSFAAVLKDSNVKEASVEPAIVLDDSCIKEFDFNLSLMGKVNEVPTIPNLPVLIAKEGFLNVKIKYLGGMWLLFDFDSSASKQKFLAHTGVRSWFSILKQADNNFVNNERIIWVSVEGLPVKAWTHNSFRKIASIWGELVEWEDDEHTSFSCKNLCLKTKMDVVINDKRKIIIHGIAYWIRVKEFDAWVPDFEDDDDSLSSGEDAPIFNNDIEDSEVDKVSETSFIQEFDHVLNSVHDEAPQSKAAEALPNEETPVSEDPFGIYGLLHKNNNNNSGSMESVDPKFPPGFTPSTSDQEKPKEDPVQVSSNCAHPSSSRTRESKKNRGMTSFPNSHSGSFKQKAGGSIIDLMDELVNVGRAMGYKMDGCLGNKAKRRWINGLCHKHRINFMSLQETKMEDIDVCTIKEVWGNMYFDHVVGPSVGFSGGIVCIWNTNMFVKEHVSKSDYFVAIMGTWIPSSTRLLVISIYAPQELSEKRDLWNYLQSFISRWDGETVLMGDFNEVRSERERFGSVFNQQGATAFNQFISSSSLIDPPLDGYAFTWSHKNASKMSKLDRFLLSEGLFDFFPHLSAICLDKNLSDHRPILLRESCLDYGPTPFRFFHSWFSLDGFDAFVENTWNSLMVSDDNALIRLQRKLQLLKIAIKSWTKEFRLKSNAKKCQIQQDILCLDKLFDLGLINDDSLNKRALLLNELHEINSVNASELSQKAKIRWSIEGDENSKFFHGIINKKRAQLAIRGILADGNWISEPSLVKNEFFHHFSKQFSSPPSSYICLDYEFPVRLTSDQVEDLESEISNEEVKAAVWDCGVNKSPGPDGYTFEFFRKYWTFIGNDIIQAVKAFFANGCFPRGCNSSFIALIPKIQDAKFVKDFRPISLIGSTYKIISKILANRLCLVLPDLISDVQSAFVANRQILDGPFILNELMSWCKHTKFKGMIFKVDFEKAFDSVKWDYLDETLKSFGFGLKWRNWISGCLNNAKGSVLVNGNPTKEFQFFKGLKQGDPLSPFLFILVMETLHLSFKRIINAGLYRGISINGSLTLSHLFYADDVVFVGEWKDSNIHILLNVLKCFFLASGLKINLQKSKLMGLGVSSNVVNSAANLMGCSILQLPFNYLGVKVGCNMSYIGSWDDVISKVSSRLSKWKIKSLSIGGRLTLLKSVLTSIPLYHMSIFKVPMGVLKKLESIRRNFFNGHDGFARKSSWFNWNKALASKKNGGIGVSSFFAINRALLFKWVWRFFSDGSSLWSTFIKALFGFHGAIGLTVKPNRRSIWSDILQAVNSLKDKGIDFLQFIRKKIGNGVNTSFWADSWIGSIPFKEKFPRLYALEESKSISVADKLGLSSLYLSFRRPPRGGIEQESFNLLCQSVRGLVLSNIEDRWSWSLEGSGLFSVKSSRAYIDDLLLPKADAATRWIRILPIKINVFAWKVCLDALPTRCNMSLRGIDIPSILSTNIVLHGLVPDVYSLINHCQATKDIWDRVKLLMKGTELSYQERECKPYNEFDKFTSVKGESLYEYYLRVAQLINDMHTSGMTMQQVQVNTKFLNALQQEWSKFVTDVKLAKNISSCIGLAVLVFLPGDDPIACLNKSMAFMSTVVASRFPSTNNQLRTSSNPRNQATIQDGKVTVQTSTREKGRVLLVQGKGHMVRQYTQPKRPMNYAWFMEKMLLVQAKESSHVLDEEQLAFLADPKITDAKAILMDNLSSYDLDVLSMVPQHDTYQNDDMLNQSMQETQHFKQSLIAYVPNNEITSDSNIISYEQYLQETQNEIVQYTNSSAQQDAMIISLTEPQVFYDDTHKQALGYQNPFYLKKAQRINPTLYDGVVISKKHDVISVVYEEETLILEEEIRSKMLAKQNDLISKEKKINISPINYSELNKLFEDFGKRFVPQMKLSTEQSFWLPLSNPKSEQLNVTQTPVEIEVLKELQKVNVMTIVMHAESVPVNVLPANSECLMHDNLEIERLEQENDHLFELLLSQDIVHICVNSLATRNNCHEMKQSFINEYNENLVLKAELAKKEHMVEKKFFNEVVLRCSRLENRSANLELKLQHQKESFLNNRSLSNQNASEIMEFFKINEWQAKLDAKDVSIANLRKHIKSLKGKNVVEKDLPPNNATIIAPKMFKLDLEPLSPKEVLVYVTATRPSLTKPSKKLVAVTPLNKNKKVRFAEPVTSSRIKSSTSASRSQPSGNSKKNRISRTTSSNQKNKVEDHPRSVKFNSNKTNRVIEPVCNANVKHSKLNANSELVCAICNECMFDAILDLCVLNFFNDVNVRSKSKSAKSSKKKNIWKPTDKVFTDIGYRWKPTGRTFTIDGNTCPLTRITSTKVVPLKETTSKLVITQNPDVRFGNDQIANIMGYKYYQMGNVMISRVYYVEGLGHNLFFVGQFCDSDLEGAFRKHTCYILNLEGVDLLKGSRGSNLYTLSLEDYVGGDHLLLVFVREAVKPKSCGYDIEVRLNATVQNIITDNGTEFVNQTLRAYYEDVGISHQTLVARTPQQNGVVERRNRTLVEVARTMMIFSKALLFLWAEAVATTSFTQNRSLIRKHHNKTPYEVLHNKKLDLSYLYVFGVLCYPTNDNEDLVMISQTNELDLELAPTCFDKLCS</sequence>
<dbReference type="GO" id="GO:0003964">
    <property type="term" value="F:RNA-directed DNA polymerase activity"/>
    <property type="evidence" value="ECO:0007669"/>
    <property type="project" value="UniProtKB-KW"/>
</dbReference>
<dbReference type="Gene3D" id="1.10.10.60">
    <property type="entry name" value="Homeodomain-like"/>
    <property type="match status" value="1"/>
</dbReference>
<dbReference type="Gene3D" id="3.60.10.10">
    <property type="entry name" value="Endonuclease/exonuclease/phosphatase"/>
    <property type="match status" value="1"/>
</dbReference>
<evidence type="ECO:0000259" key="3">
    <source>
        <dbReference type="PROSITE" id="PS50102"/>
    </source>
</evidence>
<gene>
    <name evidence="6" type="ORF">Tco_0940768</name>
</gene>
<keyword evidence="6" id="KW-0808">Transferase</keyword>
<dbReference type="CDD" id="cd01650">
    <property type="entry name" value="RT_nLTR_like"/>
    <property type="match status" value="1"/>
</dbReference>
<feature type="compositionally biased region" description="Polar residues" evidence="2">
    <location>
        <begin position="942"/>
        <end position="953"/>
    </location>
</feature>
<keyword evidence="7" id="KW-1185">Reference proteome</keyword>
<accession>A0ABQ5DRH3</accession>
<feature type="region of interest" description="Disordered" evidence="2">
    <location>
        <begin position="1"/>
        <end position="28"/>
    </location>
</feature>
<dbReference type="Gene3D" id="3.30.110.60">
    <property type="entry name" value="YhbY-like"/>
    <property type="match status" value="1"/>
</dbReference>
<dbReference type="SUPFAM" id="SSF53098">
    <property type="entry name" value="Ribonuclease H-like"/>
    <property type="match status" value="1"/>
</dbReference>
<feature type="compositionally biased region" description="Low complexity" evidence="2">
    <location>
        <begin position="2798"/>
        <end position="2811"/>
    </location>
</feature>
<dbReference type="Gene3D" id="3.30.70.330">
    <property type="match status" value="1"/>
</dbReference>
<feature type="domain" description="Reverse transcriptase" evidence="4">
    <location>
        <begin position="1475"/>
        <end position="1752"/>
    </location>
</feature>
<dbReference type="InterPro" id="IPR043502">
    <property type="entry name" value="DNA/RNA_pol_sf"/>
</dbReference>
<feature type="compositionally biased region" description="Polar residues" evidence="2">
    <location>
        <begin position="963"/>
        <end position="975"/>
    </location>
</feature>
<keyword evidence="6" id="KW-0695">RNA-directed DNA polymerase</keyword>
<dbReference type="InterPro" id="IPR035920">
    <property type="entry name" value="YhbY-like_sf"/>
</dbReference>
<dbReference type="Gene3D" id="3.30.420.10">
    <property type="entry name" value="Ribonuclease H-like superfamily/Ribonuclease H"/>
    <property type="match status" value="1"/>
</dbReference>
<dbReference type="SUPFAM" id="SSF46689">
    <property type="entry name" value="Homeodomain-like"/>
    <property type="match status" value="1"/>
</dbReference>
<evidence type="ECO:0000259" key="5">
    <source>
        <dbReference type="PROSITE" id="PS50994"/>
    </source>
</evidence>
<dbReference type="Pfam" id="PF00076">
    <property type="entry name" value="RRM_1"/>
    <property type="match status" value="1"/>
</dbReference>
<keyword evidence="1" id="KW-0694">RNA-binding</keyword>
<feature type="region of interest" description="Disordered" evidence="2">
    <location>
        <begin position="2793"/>
        <end position="2846"/>
    </location>
</feature>
<dbReference type="PROSITE" id="PS50878">
    <property type="entry name" value="RT_POL"/>
    <property type="match status" value="1"/>
</dbReference>
<feature type="region of interest" description="Disordered" evidence="2">
    <location>
        <begin position="878"/>
        <end position="977"/>
    </location>
</feature>
<evidence type="ECO:0000313" key="6">
    <source>
        <dbReference type="EMBL" id="GJT40903.1"/>
    </source>
</evidence>
<dbReference type="PANTHER" id="PTHR33116:SF77">
    <property type="entry name" value="RNA-DIRECTED DNA POLYMERASE"/>
    <property type="match status" value="1"/>
</dbReference>
<dbReference type="SMART" id="SM00360">
    <property type="entry name" value="RRM"/>
    <property type="match status" value="1"/>
</dbReference>
<evidence type="ECO:0000259" key="4">
    <source>
        <dbReference type="PROSITE" id="PS50878"/>
    </source>
</evidence>
<proteinExistence type="predicted"/>
<feature type="domain" description="RRM" evidence="3">
    <location>
        <begin position="541"/>
        <end position="623"/>
    </location>
</feature>
<feature type="domain" description="Integrase catalytic" evidence="5">
    <location>
        <begin position="3022"/>
        <end position="3183"/>
    </location>
</feature>
<dbReference type="InterPro" id="IPR036397">
    <property type="entry name" value="RNaseH_sf"/>
</dbReference>
<comment type="caution">
    <text evidence="6">The sequence shown here is derived from an EMBL/GenBank/DDBJ whole genome shotgun (WGS) entry which is preliminary data.</text>
</comment>
<dbReference type="InterPro" id="IPR035979">
    <property type="entry name" value="RBD_domain_sf"/>
</dbReference>
<dbReference type="PANTHER" id="PTHR33116">
    <property type="entry name" value="REVERSE TRANSCRIPTASE ZINC-BINDING DOMAIN-CONTAINING PROTEIN-RELATED-RELATED"/>
    <property type="match status" value="1"/>
</dbReference>
<evidence type="ECO:0000256" key="2">
    <source>
        <dbReference type="SAM" id="MobiDB-lite"/>
    </source>
</evidence>
<keyword evidence="6" id="KW-0548">Nucleotidyltransferase</keyword>
<feature type="compositionally biased region" description="Polar residues" evidence="2">
    <location>
        <begin position="906"/>
        <end position="915"/>
    </location>
</feature>
<dbReference type="Proteomes" id="UP001151760">
    <property type="component" value="Unassembled WGS sequence"/>
</dbReference>
<evidence type="ECO:0000256" key="1">
    <source>
        <dbReference type="PROSITE-ProRule" id="PRU00176"/>
    </source>
</evidence>
<dbReference type="InterPro" id="IPR000477">
    <property type="entry name" value="RT_dom"/>
</dbReference>
<reference evidence="6" key="2">
    <citation type="submission" date="2022-01" db="EMBL/GenBank/DDBJ databases">
        <authorList>
            <person name="Yamashiro T."/>
            <person name="Shiraishi A."/>
            <person name="Satake H."/>
            <person name="Nakayama K."/>
        </authorList>
    </citation>
    <scope>NUCLEOTIDE SEQUENCE</scope>
</reference>
<dbReference type="SUPFAM" id="SSF75471">
    <property type="entry name" value="YhbY-like"/>
    <property type="match status" value="1"/>
</dbReference>
<organism evidence="6 7">
    <name type="scientific">Tanacetum coccineum</name>
    <dbReference type="NCBI Taxonomy" id="301880"/>
    <lineage>
        <taxon>Eukaryota</taxon>
        <taxon>Viridiplantae</taxon>
        <taxon>Streptophyta</taxon>
        <taxon>Embryophyta</taxon>
        <taxon>Tracheophyta</taxon>
        <taxon>Spermatophyta</taxon>
        <taxon>Magnoliopsida</taxon>
        <taxon>eudicotyledons</taxon>
        <taxon>Gunneridae</taxon>
        <taxon>Pentapetalae</taxon>
        <taxon>asterids</taxon>
        <taxon>campanulids</taxon>
        <taxon>Asterales</taxon>
        <taxon>Asteraceae</taxon>
        <taxon>Asteroideae</taxon>
        <taxon>Anthemideae</taxon>
        <taxon>Anthemidinae</taxon>
        <taxon>Tanacetum</taxon>
    </lineage>
</organism>
<dbReference type="InterPro" id="IPR012677">
    <property type="entry name" value="Nucleotide-bd_a/b_plait_sf"/>
</dbReference>
<dbReference type="EMBL" id="BQNB010015514">
    <property type="protein sequence ID" value="GJT40903.1"/>
    <property type="molecule type" value="Genomic_DNA"/>
</dbReference>
<dbReference type="Pfam" id="PF24904">
    <property type="entry name" value="RVE6"/>
    <property type="match status" value="1"/>
</dbReference>
<dbReference type="InterPro" id="IPR000504">
    <property type="entry name" value="RRM_dom"/>
</dbReference>
<dbReference type="InterPro" id="IPR012337">
    <property type="entry name" value="RNaseH-like_sf"/>
</dbReference>
<dbReference type="PROSITE" id="PS50994">
    <property type="entry name" value="INTEGRASE"/>
    <property type="match status" value="1"/>
</dbReference>